<dbReference type="InterPro" id="IPR011659">
    <property type="entry name" value="WD40"/>
</dbReference>
<feature type="chain" id="PRO_5007511723" evidence="1">
    <location>
        <begin position="24"/>
        <end position="209"/>
    </location>
</feature>
<protein>
    <submittedName>
        <fullName evidence="2">WD40-like Beta Propeller Repeat</fullName>
    </submittedName>
</protein>
<organism evidence="2 3">
    <name type="scientific">Luteitalea pratensis</name>
    <dbReference type="NCBI Taxonomy" id="1855912"/>
    <lineage>
        <taxon>Bacteria</taxon>
        <taxon>Pseudomonadati</taxon>
        <taxon>Acidobacteriota</taxon>
        <taxon>Vicinamibacteria</taxon>
        <taxon>Vicinamibacterales</taxon>
        <taxon>Vicinamibacteraceae</taxon>
        <taxon>Luteitalea</taxon>
    </lineage>
</organism>
<evidence type="ECO:0000313" key="3">
    <source>
        <dbReference type="Proteomes" id="UP000076079"/>
    </source>
</evidence>
<dbReference type="STRING" id="1855912.LuPra_02534"/>
<gene>
    <name evidence="2" type="ORF">LuPra_02534</name>
</gene>
<accession>A0A143PNI1</accession>
<dbReference type="SUPFAM" id="SSF82171">
    <property type="entry name" value="DPP6 N-terminal domain-like"/>
    <property type="match status" value="1"/>
</dbReference>
<sequence length="209" mass="22303" precursor="true">MALLRTALTATALLAIASSYPTAAPKYSAWTAPVNLGAPVNSTFADAGPAVSKEGLSLYFHSERPGGQGSTDIWVSQRAGEDEPWGPPANIGTTVNTLFIEAVAALSRDEHWLFFSSDRPGPSIRFDGLEMFFFSDRPGGFGAVDLWASTRATILDAWSAPTNLGAIVNSVAGDFQPYIASDRETLYFGSARPGGVGGQDIWVTRRTKR</sequence>
<reference evidence="2 3" key="1">
    <citation type="journal article" date="2016" name="Genome Announc.">
        <title>First Complete Genome Sequence of a Subdivision 6 Acidobacterium Strain.</title>
        <authorList>
            <person name="Huang S."/>
            <person name="Vieira S."/>
            <person name="Bunk B."/>
            <person name="Riedel T."/>
            <person name="Sproer C."/>
            <person name="Overmann J."/>
        </authorList>
    </citation>
    <scope>NUCLEOTIDE SEQUENCE [LARGE SCALE GENOMIC DNA]</scope>
    <source>
        <strain evidence="3">DSM 100886 HEG_-6_39</strain>
    </source>
</reference>
<proteinExistence type="predicted"/>
<dbReference type="EMBL" id="CP015136">
    <property type="protein sequence ID" value="AMY09319.1"/>
    <property type="molecule type" value="Genomic_DNA"/>
</dbReference>
<dbReference type="KEGG" id="abac:LuPra_02534"/>
<evidence type="ECO:0000313" key="2">
    <source>
        <dbReference type="EMBL" id="AMY09319.1"/>
    </source>
</evidence>
<dbReference type="AlphaFoldDB" id="A0A143PNI1"/>
<dbReference type="OrthoDB" id="8432779at2"/>
<reference evidence="3" key="2">
    <citation type="submission" date="2016-04" db="EMBL/GenBank/DDBJ databases">
        <title>First Complete Genome Sequence of a Subdivision 6 Acidobacterium.</title>
        <authorList>
            <person name="Huang S."/>
            <person name="Vieira S."/>
            <person name="Bunk B."/>
            <person name="Riedel T."/>
            <person name="Sproeer C."/>
            <person name="Overmann J."/>
        </authorList>
    </citation>
    <scope>NUCLEOTIDE SEQUENCE [LARGE SCALE GENOMIC DNA]</scope>
    <source>
        <strain evidence="3">DSM 100886 HEG_-6_39</strain>
    </source>
</reference>
<dbReference type="Proteomes" id="UP000076079">
    <property type="component" value="Chromosome"/>
</dbReference>
<evidence type="ECO:0000256" key="1">
    <source>
        <dbReference type="SAM" id="SignalP"/>
    </source>
</evidence>
<keyword evidence="1" id="KW-0732">Signal</keyword>
<dbReference type="RefSeq" id="WP_110171077.1">
    <property type="nucleotide sequence ID" value="NZ_CP015136.1"/>
</dbReference>
<feature type="signal peptide" evidence="1">
    <location>
        <begin position="1"/>
        <end position="23"/>
    </location>
</feature>
<name>A0A143PNI1_LUTPR</name>
<dbReference type="Pfam" id="PF07676">
    <property type="entry name" value="PD40"/>
    <property type="match status" value="2"/>
</dbReference>
<keyword evidence="3" id="KW-1185">Reference proteome</keyword>